<organism evidence="2 3">
    <name type="scientific">Kineococcus glutinatus</name>
    <dbReference type="NCBI Taxonomy" id="1070872"/>
    <lineage>
        <taxon>Bacteria</taxon>
        <taxon>Bacillati</taxon>
        <taxon>Actinomycetota</taxon>
        <taxon>Actinomycetes</taxon>
        <taxon>Kineosporiales</taxon>
        <taxon>Kineosporiaceae</taxon>
        <taxon>Kineococcus</taxon>
    </lineage>
</organism>
<dbReference type="Pfam" id="PF10066">
    <property type="entry name" value="DUF2304"/>
    <property type="match status" value="1"/>
</dbReference>
<name>A0ABP9I8Y1_9ACTN</name>
<dbReference type="Proteomes" id="UP001501195">
    <property type="component" value="Unassembled WGS sequence"/>
</dbReference>
<gene>
    <name evidence="2" type="ORF">GCM10023225_29610</name>
</gene>
<dbReference type="EMBL" id="BAABIL010000510">
    <property type="protein sequence ID" value="GAA4990730.1"/>
    <property type="molecule type" value="Genomic_DNA"/>
</dbReference>
<sequence length="121" mass="12593">MLLIQVVLIAALVVITGVLVHSTADARHQAVRRLLLVALVLLAVTSILVPGAVTRVAAWLGVGRGTDLVLYGTVVALLGFMASSYRRTRALEARLAQLTRQLALDEAASPVAGDDGEGPGT</sequence>
<feature type="transmembrane region" description="Helical" evidence="1">
    <location>
        <begin position="68"/>
        <end position="85"/>
    </location>
</feature>
<dbReference type="InterPro" id="IPR019277">
    <property type="entry name" value="DUF2304"/>
</dbReference>
<keyword evidence="1" id="KW-1133">Transmembrane helix</keyword>
<proteinExistence type="predicted"/>
<feature type="transmembrane region" description="Helical" evidence="1">
    <location>
        <begin position="6"/>
        <end position="24"/>
    </location>
</feature>
<evidence type="ECO:0000313" key="3">
    <source>
        <dbReference type="Proteomes" id="UP001501195"/>
    </source>
</evidence>
<comment type="caution">
    <text evidence="2">The sequence shown here is derived from an EMBL/GenBank/DDBJ whole genome shotgun (WGS) entry which is preliminary data.</text>
</comment>
<reference evidence="3" key="1">
    <citation type="journal article" date="2019" name="Int. J. Syst. Evol. Microbiol.">
        <title>The Global Catalogue of Microorganisms (GCM) 10K type strain sequencing project: providing services to taxonomists for standard genome sequencing and annotation.</title>
        <authorList>
            <consortium name="The Broad Institute Genomics Platform"/>
            <consortium name="The Broad Institute Genome Sequencing Center for Infectious Disease"/>
            <person name="Wu L."/>
            <person name="Ma J."/>
        </authorList>
    </citation>
    <scope>NUCLEOTIDE SEQUENCE [LARGE SCALE GENOMIC DNA]</scope>
    <source>
        <strain evidence="3">JCM 18126</strain>
    </source>
</reference>
<evidence type="ECO:0000313" key="2">
    <source>
        <dbReference type="EMBL" id="GAA4990730.1"/>
    </source>
</evidence>
<evidence type="ECO:0000256" key="1">
    <source>
        <dbReference type="SAM" id="Phobius"/>
    </source>
</evidence>
<protein>
    <submittedName>
        <fullName evidence="2">DUF2304 domain-containing protein</fullName>
    </submittedName>
</protein>
<keyword evidence="1" id="KW-0812">Transmembrane</keyword>
<dbReference type="RefSeq" id="WP_345713454.1">
    <property type="nucleotide sequence ID" value="NZ_BAABIL010000510.1"/>
</dbReference>
<keyword evidence="1" id="KW-0472">Membrane</keyword>
<keyword evidence="3" id="KW-1185">Reference proteome</keyword>
<feature type="transmembrane region" description="Helical" evidence="1">
    <location>
        <begin position="36"/>
        <end position="62"/>
    </location>
</feature>
<accession>A0ABP9I8Y1</accession>